<dbReference type="InterPro" id="IPR004088">
    <property type="entry name" value="KH_dom_type_1"/>
</dbReference>
<dbReference type="InterPro" id="IPR012162">
    <property type="entry name" value="PNPase"/>
</dbReference>
<comment type="function">
    <text evidence="8">Involved in mRNA degradation. Catalyzes the phosphorolysis of single-stranded polyribonucleotides processively in the 3'- to 5'-direction.</text>
</comment>
<evidence type="ECO:0000256" key="7">
    <source>
        <dbReference type="ARBA" id="ARBA00022884"/>
    </source>
</evidence>
<keyword evidence="2 8" id="KW-0963">Cytoplasm</keyword>
<feature type="compositionally biased region" description="Basic residues" evidence="9">
    <location>
        <begin position="749"/>
        <end position="760"/>
    </location>
</feature>
<dbReference type="InterPro" id="IPR012340">
    <property type="entry name" value="NA-bd_OB-fold"/>
</dbReference>
<dbReference type="Pfam" id="PF00013">
    <property type="entry name" value="KH_1"/>
    <property type="match status" value="1"/>
</dbReference>
<sequence length="760" mass="82199">MEKQFSVEVGGRPLVFATGKVAKQANGAVVASHGETTILATACITDKPRTGIDFFPLLVDFEERFYSAGKIPGGFIKREGRPSETAVLSCRMVDRSIRSLFDETMRHDVHVVATVLAVDQVNPPNVLAINAASAALSISDIPWGGPVGAVRIGLLDGELVVNPTEEQMLVSELDLLVAGHLDGVTMVECGSREVSEEILVDALDLAQSEIRKIVGLFNEMRASIGREKLVLPAAPAFPDIDRWITDNLGAEIRDAVQTHEKKPRGDKLSAARNKAQDHFAAEYPESGDYIAAFIDEMVKKTMRSLIVDERIRVDGRAMDELRSITCETGILPRVHGSALFTRGETQALVVTTLGMMGVDDQILDGLKQDEPAKRFILHYNFPPYSVGEVRPMRGPGRREIGHGALAERALRSMIPEEADFPYVMRVVSDILESNGSSSQASICGGSLALMNAGVPMKKHVAGIAMGLIKEGDKVAVLTDIQGLEDHFGDMDFKVAGTRDGVTALQMDNKAGGITRGILEQALGQAKAARMAILEKMEAAIPAPDQLSPNAPRIFMTTIDPEKIRDVIGPGGKVIRGITQKTGVKINVEDNGEIYIGGSSQDKVDEALAIIRGLTKDLEAGEVYYGTVTRLMAFGVFIECLPGKEGLLHVSEVSTHRIPKVDDVFKVGDKVLVMVKEIDDMNRVNLTRRRILENEARISDEGLSDVLPAEKEREEAIAALAAAAKANPSPDRDRPSHGGGRPDRGDRRGGGPRRHSSGGRE</sequence>
<dbReference type="EC" id="2.7.7.8" evidence="8"/>
<organism evidence="11 12">
    <name type="scientific">Aminivibrio pyruvatiphilus</name>
    <dbReference type="NCBI Taxonomy" id="1005740"/>
    <lineage>
        <taxon>Bacteria</taxon>
        <taxon>Thermotogati</taxon>
        <taxon>Synergistota</taxon>
        <taxon>Synergistia</taxon>
        <taxon>Synergistales</taxon>
        <taxon>Aminobacteriaceae</taxon>
        <taxon>Aminivibrio</taxon>
    </lineage>
</organism>
<keyword evidence="7 8" id="KW-0694">RNA-binding</keyword>
<dbReference type="SUPFAM" id="SSF54791">
    <property type="entry name" value="Eukaryotic type KH-domain (KH-domain type I)"/>
    <property type="match status" value="1"/>
</dbReference>
<dbReference type="InterPro" id="IPR004087">
    <property type="entry name" value="KH_dom"/>
</dbReference>
<dbReference type="SUPFAM" id="SSF55666">
    <property type="entry name" value="Ribonuclease PH domain 2-like"/>
    <property type="match status" value="2"/>
</dbReference>
<dbReference type="FunFam" id="3.30.230.70:FF:000001">
    <property type="entry name" value="Polyribonucleotide nucleotidyltransferase"/>
    <property type="match status" value="1"/>
</dbReference>
<dbReference type="SUPFAM" id="SSF50249">
    <property type="entry name" value="Nucleic acid-binding proteins"/>
    <property type="match status" value="1"/>
</dbReference>
<dbReference type="InterPro" id="IPR036612">
    <property type="entry name" value="KH_dom_type_1_sf"/>
</dbReference>
<dbReference type="CDD" id="cd04472">
    <property type="entry name" value="S1_PNPase"/>
    <property type="match status" value="1"/>
</dbReference>
<dbReference type="GO" id="GO:0003723">
    <property type="term" value="F:RNA binding"/>
    <property type="evidence" value="ECO:0007669"/>
    <property type="project" value="UniProtKB-UniRule"/>
</dbReference>
<dbReference type="NCBIfam" id="TIGR03591">
    <property type="entry name" value="polynuc_phos"/>
    <property type="match status" value="1"/>
</dbReference>
<dbReference type="PANTHER" id="PTHR11252">
    <property type="entry name" value="POLYRIBONUCLEOTIDE NUCLEOTIDYLTRANSFERASE"/>
    <property type="match status" value="1"/>
</dbReference>
<evidence type="ECO:0000256" key="4">
    <source>
        <dbReference type="ARBA" id="ARBA00022695"/>
    </source>
</evidence>
<dbReference type="Gene3D" id="2.40.50.140">
    <property type="entry name" value="Nucleic acid-binding proteins"/>
    <property type="match status" value="1"/>
</dbReference>
<dbReference type="GO" id="GO:0006402">
    <property type="term" value="P:mRNA catabolic process"/>
    <property type="evidence" value="ECO:0007669"/>
    <property type="project" value="UniProtKB-UniRule"/>
</dbReference>
<dbReference type="OrthoDB" id="9804305at2"/>
<dbReference type="Pfam" id="PF01138">
    <property type="entry name" value="RNase_PH"/>
    <property type="match status" value="2"/>
</dbReference>
<evidence type="ECO:0000313" key="12">
    <source>
        <dbReference type="Proteomes" id="UP000295066"/>
    </source>
</evidence>
<dbReference type="SMART" id="SM00322">
    <property type="entry name" value="KH"/>
    <property type="match status" value="1"/>
</dbReference>
<dbReference type="CDD" id="cd11363">
    <property type="entry name" value="RNase_PH_PNPase_1"/>
    <property type="match status" value="1"/>
</dbReference>
<evidence type="ECO:0000313" key="11">
    <source>
        <dbReference type="EMBL" id="TDY56777.1"/>
    </source>
</evidence>
<keyword evidence="12" id="KW-1185">Reference proteome</keyword>
<dbReference type="Pfam" id="PF03726">
    <property type="entry name" value="PNPase"/>
    <property type="match status" value="1"/>
</dbReference>
<dbReference type="GO" id="GO:0006396">
    <property type="term" value="P:RNA processing"/>
    <property type="evidence" value="ECO:0007669"/>
    <property type="project" value="InterPro"/>
</dbReference>
<dbReference type="FunFam" id="3.30.230.70:FF:000002">
    <property type="entry name" value="Polyribonucleotide nucleotidyltransferase"/>
    <property type="match status" value="1"/>
</dbReference>
<comment type="catalytic activity">
    <reaction evidence="8">
        <text>RNA(n+1) + phosphate = RNA(n) + a ribonucleoside 5'-diphosphate</text>
        <dbReference type="Rhea" id="RHEA:22096"/>
        <dbReference type="Rhea" id="RHEA-COMP:14527"/>
        <dbReference type="Rhea" id="RHEA-COMP:17342"/>
        <dbReference type="ChEBI" id="CHEBI:43474"/>
        <dbReference type="ChEBI" id="CHEBI:57930"/>
        <dbReference type="ChEBI" id="CHEBI:140395"/>
        <dbReference type="EC" id="2.7.7.8"/>
    </reaction>
</comment>
<dbReference type="GO" id="GO:0005829">
    <property type="term" value="C:cytosol"/>
    <property type="evidence" value="ECO:0007669"/>
    <property type="project" value="TreeGrafter"/>
</dbReference>
<dbReference type="GO" id="GO:0000287">
    <property type="term" value="F:magnesium ion binding"/>
    <property type="evidence" value="ECO:0007669"/>
    <property type="project" value="UniProtKB-UniRule"/>
</dbReference>
<keyword evidence="3 8" id="KW-0808">Transferase</keyword>
<dbReference type="PIRSF" id="PIRSF005499">
    <property type="entry name" value="PNPase"/>
    <property type="match status" value="1"/>
</dbReference>
<protein>
    <recommendedName>
        <fullName evidence="8">Polyribonucleotide nucleotidyltransferase</fullName>
        <ecNumber evidence="8">2.7.7.8</ecNumber>
    </recommendedName>
    <alternativeName>
        <fullName evidence="8">Polynucleotide phosphorylase</fullName>
        <shortName evidence="8">PNPase</shortName>
    </alternativeName>
</protein>
<feature type="region of interest" description="Disordered" evidence="9">
    <location>
        <begin position="719"/>
        <end position="760"/>
    </location>
</feature>
<dbReference type="InterPro" id="IPR015847">
    <property type="entry name" value="ExoRNase_PH_dom2"/>
</dbReference>
<dbReference type="Proteomes" id="UP000295066">
    <property type="component" value="Unassembled WGS sequence"/>
</dbReference>
<dbReference type="Pfam" id="PF00575">
    <property type="entry name" value="S1"/>
    <property type="match status" value="1"/>
</dbReference>
<reference evidence="11 12" key="1">
    <citation type="submission" date="2019-03" db="EMBL/GenBank/DDBJ databases">
        <title>Genomic Encyclopedia of Type Strains, Phase IV (KMG-IV): sequencing the most valuable type-strain genomes for metagenomic binning, comparative biology and taxonomic classification.</title>
        <authorList>
            <person name="Goeker M."/>
        </authorList>
    </citation>
    <scope>NUCLEOTIDE SEQUENCE [LARGE SCALE GENOMIC DNA]</scope>
    <source>
        <strain evidence="11 12">DSM 25964</strain>
    </source>
</reference>
<dbReference type="GO" id="GO:0004654">
    <property type="term" value="F:polyribonucleotide nucleotidyltransferase activity"/>
    <property type="evidence" value="ECO:0007669"/>
    <property type="project" value="UniProtKB-UniRule"/>
</dbReference>
<dbReference type="InterPro" id="IPR036345">
    <property type="entry name" value="ExoRNase_PH_dom2_sf"/>
</dbReference>
<evidence type="ECO:0000259" key="10">
    <source>
        <dbReference type="PROSITE" id="PS50126"/>
    </source>
</evidence>
<keyword evidence="6 8" id="KW-0460">Magnesium</keyword>
<feature type="compositionally biased region" description="Basic and acidic residues" evidence="9">
    <location>
        <begin position="729"/>
        <end position="748"/>
    </location>
</feature>
<feature type="binding site" evidence="8">
    <location>
        <position position="491"/>
    </location>
    <ligand>
        <name>Mg(2+)</name>
        <dbReference type="ChEBI" id="CHEBI:18420"/>
    </ligand>
</feature>
<name>A0A4R8M3C0_9BACT</name>
<dbReference type="InterPro" id="IPR020568">
    <property type="entry name" value="Ribosomal_Su5_D2-typ_SF"/>
</dbReference>
<evidence type="ECO:0000256" key="2">
    <source>
        <dbReference type="ARBA" id="ARBA00022490"/>
    </source>
</evidence>
<keyword evidence="5 8" id="KW-0479">Metal-binding</keyword>
<comment type="caution">
    <text evidence="11">The sequence shown here is derived from an EMBL/GenBank/DDBJ whole genome shotgun (WGS) entry which is preliminary data.</text>
</comment>
<dbReference type="Gene3D" id="3.30.230.70">
    <property type="entry name" value="GHMP Kinase, N-terminal domain"/>
    <property type="match status" value="2"/>
</dbReference>
<dbReference type="HAMAP" id="MF_01595">
    <property type="entry name" value="PNPase"/>
    <property type="match status" value="1"/>
</dbReference>
<dbReference type="RefSeq" id="WP_133958498.1">
    <property type="nucleotide sequence ID" value="NZ_SORI01000017.1"/>
</dbReference>
<dbReference type="AlphaFoldDB" id="A0A4R8M3C0"/>
<dbReference type="GO" id="GO:0000175">
    <property type="term" value="F:3'-5'-RNA exonuclease activity"/>
    <property type="evidence" value="ECO:0007669"/>
    <property type="project" value="TreeGrafter"/>
</dbReference>
<accession>A0A4R8M3C0</accession>
<evidence type="ECO:0000256" key="5">
    <source>
        <dbReference type="ARBA" id="ARBA00022723"/>
    </source>
</evidence>
<dbReference type="InterPro" id="IPR015848">
    <property type="entry name" value="PNPase_PH_RNA-bd_bac/org-type"/>
</dbReference>
<evidence type="ECO:0000256" key="1">
    <source>
        <dbReference type="ARBA" id="ARBA00007404"/>
    </source>
</evidence>
<dbReference type="SUPFAM" id="SSF54211">
    <property type="entry name" value="Ribosomal protein S5 domain 2-like"/>
    <property type="match status" value="2"/>
</dbReference>
<dbReference type="CDD" id="cd11364">
    <property type="entry name" value="RNase_PH_PNPase_2"/>
    <property type="match status" value="1"/>
</dbReference>
<evidence type="ECO:0000256" key="3">
    <source>
        <dbReference type="ARBA" id="ARBA00022679"/>
    </source>
</evidence>
<gene>
    <name evidence="8" type="primary">pnp</name>
    <name evidence="11" type="ORF">C8D99_11780</name>
</gene>
<dbReference type="InterPro" id="IPR027408">
    <property type="entry name" value="PNPase/RNase_PH_dom_sf"/>
</dbReference>
<dbReference type="CDD" id="cd02393">
    <property type="entry name" value="KH-I_PNPase"/>
    <property type="match status" value="1"/>
</dbReference>
<comment type="cofactor">
    <cofactor evidence="8">
        <name>Mg(2+)</name>
        <dbReference type="ChEBI" id="CHEBI:18420"/>
    </cofactor>
</comment>
<feature type="binding site" evidence="8">
    <location>
        <position position="485"/>
    </location>
    <ligand>
        <name>Mg(2+)</name>
        <dbReference type="ChEBI" id="CHEBI:18420"/>
    </ligand>
</feature>
<dbReference type="SMART" id="SM00316">
    <property type="entry name" value="S1"/>
    <property type="match status" value="1"/>
</dbReference>
<dbReference type="InterPro" id="IPR003029">
    <property type="entry name" value="S1_domain"/>
</dbReference>
<dbReference type="PROSITE" id="PS50126">
    <property type="entry name" value="S1"/>
    <property type="match status" value="1"/>
</dbReference>
<dbReference type="PROSITE" id="PS50084">
    <property type="entry name" value="KH_TYPE_1"/>
    <property type="match status" value="1"/>
</dbReference>
<evidence type="ECO:0000256" key="9">
    <source>
        <dbReference type="SAM" id="MobiDB-lite"/>
    </source>
</evidence>
<proteinExistence type="inferred from homology"/>
<dbReference type="Gene3D" id="3.30.1370.10">
    <property type="entry name" value="K Homology domain, type 1"/>
    <property type="match status" value="1"/>
</dbReference>
<keyword evidence="4 8" id="KW-0548">Nucleotidyltransferase</keyword>
<dbReference type="EMBL" id="SORI01000017">
    <property type="protein sequence ID" value="TDY56777.1"/>
    <property type="molecule type" value="Genomic_DNA"/>
</dbReference>
<comment type="subcellular location">
    <subcellularLocation>
        <location evidence="8">Cytoplasm</location>
    </subcellularLocation>
</comment>
<dbReference type="InterPro" id="IPR001247">
    <property type="entry name" value="ExoRNase_PH_dom1"/>
</dbReference>
<dbReference type="Pfam" id="PF03725">
    <property type="entry name" value="RNase_PH_C"/>
    <property type="match status" value="1"/>
</dbReference>
<dbReference type="PANTHER" id="PTHR11252:SF0">
    <property type="entry name" value="POLYRIBONUCLEOTIDE NUCLEOTIDYLTRANSFERASE 1, MITOCHONDRIAL"/>
    <property type="match status" value="1"/>
</dbReference>
<dbReference type="NCBIfam" id="NF008805">
    <property type="entry name" value="PRK11824.1"/>
    <property type="match status" value="1"/>
</dbReference>
<feature type="domain" description="S1 motif" evidence="10">
    <location>
        <begin position="620"/>
        <end position="688"/>
    </location>
</feature>
<evidence type="ECO:0000256" key="8">
    <source>
        <dbReference type="HAMAP-Rule" id="MF_01595"/>
    </source>
</evidence>
<evidence type="ECO:0000256" key="6">
    <source>
        <dbReference type="ARBA" id="ARBA00022842"/>
    </source>
</evidence>
<comment type="similarity">
    <text evidence="1 8">Belongs to the polyribonucleotide nucleotidyltransferase family.</text>
</comment>
<dbReference type="FunFam" id="3.30.1370.10:FF:000001">
    <property type="entry name" value="Polyribonucleotide nucleotidyltransferase"/>
    <property type="match status" value="1"/>
</dbReference>